<feature type="transmembrane region" description="Helical" evidence="7">
    <location>
        <begin position="159"/>
        <end position="181"/>
    </location>
</feature>
<evidence type="ECO:0000256" key="3">
    <source>
        <dbReference type="ARBA" id="ARBA00022475"/>
    </source>
</evidence>
<dbReference type="PROSITE" id="PS50850">
    <property type="entry name" value="MFS"/>
    <property type="match status" value="1"/>
</dbReference>
<dbReference type="InterPro" id="IPR020846">
    <property type="entry name" value="MFS_dom"/>
</dbReference>
<dbReference type="Gene3D" id="1.20.1720.10">
    <property type="entry name" value="Multidrug resistance protein D"/>
    <property type="match status" value="1"/>
</dbReference>
<evidence type="ECO:0000259" key="8">
    <source>
        <dbReference type="PROSITE" id="PS50850"/>
    </source>
</evidence>
<feature type="transmembrane region" description="Helical" evidence="7">
    <location>
        <begin position="72"/>
        <end position="92"/>
    </location>
</feature>
<evidence type="ECO:0000256" key="4">
    <source>
        <dbReference type="ARBA" id="ARBA00022692"/>
    </source>
</evidence>
<evidence type="ECO:0000256" key="6">
    <source>
        <dbReference type="ARBA" id="ARBA00023136"/>
    </source>
</evidence>
<feature type="transmembrane region" description="Helical" evidence="7">
    <location>
        <begin position="324"/>
        <end position="343"/>
    </location>
</feature>
<keyword evidence="4 7" id="KW-0812">Transmembrane</keyword>
<feature type="transmembrane region" description="Helical" evidence="7">
    <location>
        <begin position="221"/>
        <end position="238"/>
    </location>
</feature>
<feature type="transmembrane region" description="Helical" evidence="7">
    <location>
        <begin position="193"/>
        <end position="215"/>
    </location>
</feature>
<reference evidence="9 10" key="1">
    <citation type="journal article" date="2015" name="Mol. Plant Microbe Interact.">
        <title>Comparative Genomic Analysis of Pseudomonas chlororaphis PCL1606 Reveals New Insight into Antifungal Compounds Involved in Biocontrol.</title>
        <authorList>
            <person name="Calderon C.E."/>
            <person name="Ramos C."/>
            <person name="de Vicente A."/>
            <person name="Cazorla F.M."/>
        </authorList>
    </citation>
    <scope>NUCLEOTIDE SEQUENCE [LARGE SCALE GENOMIC DNA]</scope>
    <source>
        <strain evidence="9 10">PCL1606</strain>
    </source>
</reference>
<dbReference type="Pfam" id="PF07690">
    <property type="entry name" value="MFS_1"/>
    <property type="match status" value="1"/>
</dbReference>
<dbReference type="Proteomes" id="UP000032748">
    <property type="component" value="Chromosome"/>
</dbReference>
<evidence type="ECO:0000256" key="7">
    <source>
        <dbReference type="SAM" id="Phobius"/>
    </source>
</evidence>
<dbReference type="PANTHER" id="PTHR42718:SF46">
    <property type="entry name" value="BLR6921 PROTEIN"/>
    <property type="match status" value="1"/>
</dbReference>
<feature type="transmembrane region" description="Helical" evidence="7">
    <location>
        <begin position="98"/>
        <end position="122"/>
    </location>
</feature>
<keyword evidence="5 7" id="KW-1133">Transmembrane helix</keyword>
<accession>A0A0D5Y4V3</accession>
<feature type="transmembrane region" description="Helical" evidence="7">
    <location>
        <begin position="296"/>
        <end position="317"/>
    </location>
</feature>
<evidence type="ECO:0000256" key="5">
    <source>
        <dbReference type="ARBA" id="ARBA00022989"/>
    </source>
</evidence>
<dbReference type="OrthoDB" id="9812221at2"/>
<proteinExistence type="predicted"/>
<feature type="transmembrane region" description="Helical" evidence="7">
    <location>
        <begin position="349"/>
        <end position="367"/>
    </location>
</feature>
<evidence type="ECO:0000256" key="2">
    <source>
        <dbReference type="ARBA" id="ARBA00022448"/>
    </source>
</evidence>
<dbReference type="Gene3D" id="1.20.1250.20">
    <property type="entry name" value="MFS general substrate transporter like domains"/>
    <property type="match status" value="1"/>
</dbReference>
<dbReference type="PATRIC" id="fig|587753.10.peg.4580"/>
<gene>
    <name evidence="9" type="ORF">PCL1606_45800</name>
</gene>
<name>A0A0D5Y4V3_9PSED</name>
<feature type="transmembrane region" description="Helical" evidence="7">
    <location>
        <begin position="134"/>
        <end position="153"/>
    </location>
</feature>
<keyword evidence="3" id="KW-1003">Cell membrane</keyword>
<keyword evidence="6 7" id="KW-0472">Membrane</keyword>
<dbReference type="SUPFAM" id="SSF103473">
    <property type="entry name" value="MFS general substrate transporter"/>
    <property type="match status" value="1"/>
</dbReference>
<feature type="domain" description="Major facilitator superfamily (MFS) profile" evidence="8">
    <location>
        <begin position="7"/>
        <end position="448"/>
    </location>
</feature>
<organism evidence="9 10">
    <name type="scientific">Pseudomonas chlororaphis</name>
    <dbReference type="NCBI Taxonomy" id="587753"/>
    <lineage>
        <taxon>Bacteria</taxon>
        <taxon>Pseudomonadati</taxon>
        <taxon>Pseudomonadota</taxon>
        <taxon>Gammaproteobacteria</taxon>
        <taxon>Pseudomonadales</taxon>
        <taxon>Pseudomonadaceae</taxon>
        <taxon>Pseudomonas</taxon>
    </lineage>
</organism>
<dbReference type="EMBL" id="CP011110">
    <property type="protein sequence ID" value="AKA26027.1"/>
    <property type="molecule type" value="Genomic_DNA"/>
</dbReference>
<evidence type="ECO:0000313" key="10">
    <source>
        <dbReference type="Proteomes" id="UP000032748"/>
    </source>
</evidence>
<keyword evidence="2" id="KW-0813">Transport</keyword>
<feature type="transmembrane region" description="Helical" evidence="7">
    <location>
        <begin position="45"/>
        <end position="65"/>
    </location>
</feature>
<evidence type="ECO:0000256" key="1">
    <source>
        <dbReference type="ARBA" id="ARBA00004651"/>
    </source>
</evidence>
<feature type="transmembrane region" description="Helical" evidence="7">
    <location>
        <begin position="7"/>
        <end position="33"/>
    </location>
</feature>
<protein>
    <submittedName>
        <fullName evidence="9">MFS transporter</fullName>
    </submittedName>
</protein>
<dbReference type="PANTHER" id="PTHR42718">
    <property type="entry name" value="MAJOR FACILITATOR SUPERFAMILY MULTIDRUG TRANSPORTER MFSC"/>
    <property type="match status" value="1"/>
</dbReference>
<sequence>MTYRYKVAVVFLIGFFIDCINIFMSAVALPSIAHDLHVTTSTVAWVANAYILGLTLIIPLSTWLAGRFGGRATLTASMLLFSLAVWQCGLAESFHELVFWRFVQGLGGGLLIPVGQALTFNLFQGEQRARISTLVMAVALIAPAISPTVGGAIVDSSSWRWVFHCNLPFSLIAAGLSWRWIERTRPGPLARPDIQGLLLVGAALGSVLLGLSLYGGDYPPLAAPGCLLIGIACALGYARHYRRCDNAIVELSLLKSRNLSTSILIYYAIPGVFTGVNLLSIFFLQDSLHFSARSTGLFMILYASGAFIAMLACGRFYNRLGARCLFVLGLLLHSAGIATLYAVDSAADLPLIVIAYCLMGVGGGIGANTAQTTSLMDFSGTDTHKGSVIWNINRQMSFSIGAALLLMIDNVLRAHLGSPRAEHLSFAIAALIGLLPLLRLSRTLPRPPLPRPTLKEKRHAQSPR</sequence>
<dbReference type="GO" id="GO:0022857">
    <property type="term" value="F:transmembrane transporter activity"/>
    <property type="evidence" value="ECO:0007669"/>
    <property type="project" value="InterPro"/>
</dbReference>
<evidence type="ECO:0000313" key="9">
    <source>
        <dbReference type="EMBL" id="AKA26027.1"/>
    </source>
</evidence>
<dbReference type="RefSeq" id="WP_045885017.1">
    <property type="nucleotide sequence ID" value="NZ_CP011110.1"/>
</dbReference>
<comment type="subcellular location">
    <subcellularLocation>
        <location evidence="1">Cell membrane</location>
        <topology evidence="1">Multi-pass membrane protein</topology>
    </subcellularLocation>
</comment>
<feature type="transmembrane region" description="Helical" evidence="7">
    <location>
        <begin position="259"/>
        <end position="284"/>
    </location>
</feature>
<dbReference type="InterPro" id="IPR036259">
    <property type="entry name" value="MFS_trans_sf"/>
</dbReference>
<dbReference type="AlphaFoldDB" id="A0A0D5Y4V3"/>
<dbReference type="InterPro" id="IPR011701">
    <property type="entry name" value="MFS"/>
</dbReference>
<dbReference type="GO" id="GO:0005886">
    <property type="term" value="C:plasma membrane"/>
    <property type="evidence" value="ECO:0007669"/>
    <property type="project" value="UniProtKB-SubCell"/>
</dbReference>
<dbReference type="KEGG" id="pcz:PCL1606_45800"/>